<proteinExistence type="predicted"/>
<dbReference type="InterPro" id="IPR024078">
    <property type="entry name" value="LmbE-like_dom_sf"/>
</dbReference>
<dbReference type="EMBL" id="PSUL01000020">
    <property type="protein sequence ID" value="PPF13385.1"/>
    <property type="molecule type" value="Genomic_DNA"/>
</dbReference>
<protein>
    <submittedName>
        <fullName evidence="2">PIG-L family deacetylase</fullName>
    </submittedName>
</protein>
<sequence length="247" mass="27411">MVNRPFDGRLEGTPLERWSADGRRDRLPELTLSERIERVLVVVAHADDETLGCGGTIALARRLGLAVDVLIVTDGAAAHGNQDARLAAERRREARAALAELGPGIGLAFLEVPDSATLEHRERIAREVRERAGGTPGSVLLLSTWTGDGHRDHRIVGEVCAEIAHEFGHRLLAAPIWLWHWAVPEDPEVPWDALVRLRLDDELLERTRRARSRYRSQTRPGPDGTGAVLHPLFLRTFAGDDRLVRIS</sequence>
<name>A0ABD6W7H8_RATRA</name>
<dbReference type="PANTHER" id="PTHR12993">
    <property type="entry name" value="N-ACETYLGLUCOSAMINYL-PHOSPHATIDYLINOSITOL DE-N-ACETYLASE-RELATED"/>
    <property type="match status" value="1"/>
</dbReference>
<evidence type="ECO:0000313" key="2">
    <source>
        <dbReference type="EMBL" id="PPF13385.1"/>
    </source>
</evidence>
<dbReference type="Pfam" id="PF02585">
    <property type="entry name" value="PIG-L"/>
    <property type="match status" value="1"/>
</dbReference>
<keyword evidence="1" id="KW-0862">Zinc</keyword>
<evidence type="ECO:0000313" key="4">
    <source>
        <dbReference type="Proteomes" id="UP000237881"/>
    </source>
</evidence>
<evidence type="ECO:0000313" key="5">
    <source>
        <dbReference type="Proteomes" id="UP000239698"/>
    </source>
</evidence>
<reference evidence="4 5" key="1">
    <citation type="submission" date="2018-02" db="EMBL/GenBank/DDBJ databases">
        <title>Bacteriophage NCPPB3778 and a type I-E CRISPR drive the evolution of the US Biological Select Agent, Rathayibacter toxicus.</title>
        <authorList>
            <person name="Davis E.W.II."/>
            <person name="Tabima J.F."/>
            <person name="Weisberg A.J."/>
            <person name="Lopes L.D."/>
            <person name="Wiseman M.S."/>
            <person name="Wiseman M.S."/>
            <person name="Pupko T."/>
            <person name="Belcher M.S."/>
            <person name="Sechler A.J."/>
            <person name="Tancos M.A."/>
            <person name="Schroeder B.K."/>
            <person name="Murray T.D."/>
            <person name="Luster D.G."/>
            <person name="Schneider W.L."/>
            <person name="Rogers E."/>
            <person name="Andreote F.D."/>
            <person name="Grunwald N.J."/>
            <person name="Putnam M.L."/>
            <person name="Chang J.H."/>
        </authorList>
    </citation>
    <scope>NUCLEOTIDE SEQUENCE [LARGE SCALE GENOMIC DNA]</scope>
    <source>
        <strain evidence="3 5">AY1D6</strain>
        <strain evidence="2 4">AY1I9</strain>
    </source>
</reference>
<dbReference type="EMBL" id="PSVT01000018">
    <property type="protein sequence ID" value="PPH76217.1"/>
    <property type="molecule type" value="Genomic_DNA"/>
</dbReference>
<accession>A0ABD6W7H8</accession>
<evidence type="ECO:0000256" key="1">
    <source>
        <dbReference type="ARBA" id="ARBA00022833"/>
    </source>
</evidence>
<dbReference type="SUPFAM" id="SSF102588">
    <property type="entry name" value="LmbE-like"/>
    <property type="match status" value="1"/>
</dbReference>
<evidence type="ECO:0000313" key="3">
    <source>
        <dbReference type="EMBL" id="PPH76217.1"/>
    </source>
</evidence>
<gene>
    <name evidence="2" type="ORF">C5C04_09425</name>
    <name evidence="3" type="ORF">C5C40_09495</name>
</gene>
<organism evidence="2 4">
    <name type="scientific">Rathayibacter rathayi</name>
    <name type="common">Corynebacterium rathayi</name>
    <dbReference type="NCBI Taxonomy" id="33887"/>
    <lineage>
        <taxon>Bacteria</taxon>
        <taxon>Bacillati</taxon>
        <taxon>Actinomycetota</taxon>
        <taxon>Actinomycetes</taxon>
        <taxon>Micrococcales</taxon>
        <taxon>Microbacteriaceae</taxon>
        <taxon>Rathayibacter</taxon>
    </lineage>
</organism>
<dbReference type="Proteomes" id="UP000237881">
    <property type="component" value="Unassembled WGS sequence"/>
</dbReference>
<comment type="caution">
    <text evidence="2">The sequence shown here is derived from an EMBL/GenBank/DDBJ whole genome shotgun (WGS) entry which is preliminary data.</text>
</comment>
<dbReference type="InterPro" id="IPR003737">
    <property type="entry name" value="GlcNAc_PI_deacetylase-related"/>
</dbReference>
<dbReference type="PANTHER" id="PTHR12993:SF11">
    <property type="entry name" value="N-ACETYLGLUCOSAMINYL-PHOSPHATIDYLINOSITOL DE-N-ACETYLASE"/>
    <property type="match status" value="1"/>
</dbReference>
<dbReference type="AlphaFoldDB" id="A0ABD6W7H8"/>
<dbReference type="Proteomes" id="UP000239698">
    <property type="component" value="Unassembled WGS sequence"/>
</dbReference>
<dbReference type="Gene3D" id="3.40.50.10320">
    <property type="entry name" value="LmbE-like"/>
    <property type="match status" value="1"/>
</dbReference>
<keyword evidence="5" id="KW-1185">Reference proteome</keyword>
<dbReference type="GO" id="GO:0016137">
    <property type="term" value="P:glycoside metabolic process"/>
    <property type="evidence" value="ECO:0007669"/>
    <property type="project" value="UniProtKB-ARBA"/>
</dbReference>